<dbReference type="InterPro" id="IPR031621">
    <property type="entry name" value="HisKA_7TM"/>
</dbReference>
<proteinExistence type="predicted"/>
<evidence type="ECO:0000256" key="4">
    <source>
        <dbReference type="ARBA" id="ARBA00022679"/>
    </source>
</evidence>
<keyword evidence="12" id="KW-1185">Reference proteome</keyword>
<dbReference type="RefSeq" id="WP_161092376.1">
    <property type="nucleotide sequence ID" value="NZ_WWCV01000060.1"/>
</dbReference>
<keyword evidence="9" id="KW-0472">Membrane</keyword>
<evidence type="ECO:0000256" key="5">
    <source>
        <dbReference type="ARBA" id="ARBA00022741"/>
    </source>
</evidence>
<evidence type="ECO:0000256" key="8">
    <source>
        <dbReference type="ARBA" id="ARBA00023012"/>
    </source>
</evidence>
<evidence type="ECO:0000256" key="1">
    <source>
        <dbReference type="ARBA" id="ARBA00000085"/>
    </source>
</evidence>
<dbReference type="SUPFAM" id="SSF55874">
    <property type="entry name" value="ATPase domain of HSP90 chaperone/DNA topoisomerase II/histidine kinase"/>
    <property type="match status" value="1"/>
</dbReference>
<dbReference type="InterPro" id="IPR005467">
    <property type="entry name" value="His_kinase_dom"/>
</dbReference>
<keyword evidence="5" id="KW-0547">Nucleotide-binding</keyword>
<evidence type="ECO:0000313" key="11">
    <source>
        <dbReference type="EMBL" id="MYN19997.1"/>
    </source>
</evidence>
<name>A0A845HN60_9BURK</name>
<comment type="catalytic activity">
    <reaction evidence="1">
        <text>ATP + protein L-histidine = ADP + protein N-phospho-L-histidine.</text>
        <dbReference type="EC" id="2.7.13.3"/>
    </reaction>
</comment>
<dbReference type="InterPro" id="IPR003594">
    <property type="entry name" value="HATPase_dom"/>
</dbReference>
<dbReference type="PANTHER" id="PTHR43065:SF10">
    <property type="entry name" value="PEROXIDE STRESS-ACTIVATED HISTIDINE KINASE MAK3"/>
    <property type="match status" value="1"/>
</dbReference>
<keyword evidence="3" id="KW-0597">Phosphoprotein</keyword>
<dbReference type="EMBL" id="WWCV01000060">
    <property type="protein sequence ID" value="MYN19997.1"/>
    <property type="molecule type" value="Genomic_DNA"/>
</dbReference>
<dbReference type="CDD" id="cd00075">
    <property type="entry name" value="HATPase"/>
    <property type="match status" value="1"/>
</dbReference>
<keyword evidence="7" id="KW-0067">ATP-binding</keyword>
<dbReference type="GO" id="GO:0005524">
    <property type="term" value="F:ATP binding"/>
    <property type="evidence" value="ECO:0007669"/>
    <property type="project" value="UniProtKB-KW"/>
</dbReference>
<dbReference type="SUPFAM" id="SSF47384">
    <property type="entry name" value="Homodimeric domain of signal transducing histidine kinase"/>
    <property type="match status" value="1"/>
</dbReference>
<keyword evidence="8" id="KW-0902">Two-component regulatory system</keyword>
<evidence type="ECO:0000256" key="6">
    <source>
        <dbReference type="ARBA" id="ARBA00022777"/>
    </source>
</evidence>
<evidence type="ECO:0000256" key="3">
    <source>
        <dbReference type="ARBA" id="ARBA00022553"/>
    </source>
</evidence>
<evidence type="ECO:0000256" key="7">
    <source>
        <dbReference type="ARBA" id="ARBA00022840"/>
    </source>
</evidence>
<dbReference type="PRINTS" id="PR00344">
    <property type="entry name" value="BCTRLSENSOR"/>
</dbReference>
<evidence type="ECO:0000256" key="9">
    <source>
        <dbReference type="SAM" id="Phobius"/>
    </source>
</evidence>
<dbReference type="AlphaFoldDB" id="A0A845HN60"/>
<keyword evidence="4" id="KW-0808">Transferase</keyword>
<keyword evidence="9" id="KW-1133">Transmembrane helix</keyword>
<feature type="transmembrane region" description="Helical" evidence="9">
    <location>
        <begin position="98"/>
        <end position="122"/>
    </location>
</feature>
<gene>
    <name evidence="11" type="ORF">GTP81_24955</name>
</gene>
<dbReference type="InterPro" id="IPR036890">
    <property type="entry name" value="HATPase_C_sf"/>
</dbReference>
<keyword evidence="9" id="KW-0812">Transmembrane</keyword>
<keyword evidence="6 11" id="KW-0418">Kinase</keyword>
<dbReference type="Gene3D" id="1.10.287.130">
    <property type="match status" value="1"/>
</dbReference>
<feature type="transmembrane region" description="Helical" evidence="9">
    <location>
        <begin position="134"/>
        <end position="152"/>
    </location>
</feature>
<dbReference type="Gene3D" id="3.30.565.10">
    <property type="entry name" value="Histidine kinase-like ATPase, C-terminal domain"/>
    <property type="match status" value="1"/>
</dbReference>
<feature type="domain" description="Histidine kinase" evidence="10">
    <location>
        <begin position="225"/>
        <end position="459"/>
    </location>
</feature>
<dbReference type="CDD" id="cd00082">
    <property type="entry name" value="HisKA"/>
    <property type="match status" value="1"/>
</dbReference>
<dbReference type="InterPro" id="IPR036097">
    <property type="entry name" value="HisK_dim/P_sf"/>
</dbReference>
<sequence length="476" mass="53433">MHSLLPAVVSVLLLCYGAYVLHWRGVSRVNLTFFLLCATTFCWPFAWAVLFQIRDPHKALVLAKLGYLLILFLPTTLYHFIAELTARRSERRWVELSYAIAAVLGVIMLSTDWLIAGLYPYFFGFYPKAGPLHGLHLAQTGLVVGRGLWLLYRRQQLAVSTAKSRLRYCVVSLLIYFLASVDYLCNYGVQFYPPGVLFVAASLGMIAQAMVRHNLLADPIVVAATVAHEIRTPLATIRNQSRVLAKCLPELLAGYQYAVEHQHIKPLLQPAQLNYLSKLTEHIEAEISRSNFIIDMMLASARAGNLSRSDFANHSIKQCVDEALACYPFENSMRDKVVVKAAEDFTFFGSDTLLVYVLYNLFKNAIHAIKLAGRGEVEIAFFTKGDSKQLLVTDTGAGIPDDVLPHVFEPFYSTRHNGGGTGMGLAFCERVITAFDGKIYCESQAGKYTRFSVLFPQYQAEAPKKYRINLPRLLRH</sequence>
<protein>
    <recommendedName>
        <fullName evidence="2">histidine kinase</fullName>
        <ecNumber evidence="2">2.7.13.3</ecNumber>
    </recommendedName>
</protein>
<feature type="transmembrane region" description="Helical" evidence="9">
    <location>
        <begin position="65"/>
        <end position="86"/>
    </location>
</feature>
<dbReference type="PANTHER" id="PTHR43065">
    <property type="entry name" value="SENSOR HISTIDINE KINASE"/>
    <property type="match status" value="1"/>
</dbReference>
<evidence type="ECO:0000313" key="12">
    <source>
        <dbReference type="Proteomes" id="UP000484875"/>
    </source>
</evidence>
<dbReference type="Proteomes" id="UP000484875">
    <property type="component" value="Unassembled WGS sequence"/>
</dbReference>
<feature type="transmembrane region" description="Helical" evidence="9">
    <location>
        <begin position="164"/>
        <end position="185"/>
    </location>
</feature>
<comment type="caution">
    <text evidence="11">The sequence shown here is derived from an EMBL/GenBank/DDBJ whole genome shotgun (WGS) entry which is preliminary data.</text>
</comment>
<dbReference type="PROSITE" id="PS50109">
    <property type="entry name" value="HIS_KIN"/>
    <property type="match status" value="1"/>
</dbReference>
<feature type="transmembrane region" description="Helical" evidence="9">
    <location>
        <begin position="6"/>
        <end position="26"/>
    </location>
</feature>
<feature type="transmembrane region" description="Helical" evidence="9">
    <location>
        <begin position="33"/>
        <end position="53"/>
    </location>
</feature>
<dbReference type="InterPro" id="IPR003661">
    <property type="entry name" value="HisK_dim/P_dom"/>
</dbReference>
<evidence type="ECO:0000256" key="2">
    <source>
        <dbReference type="ARBA" id="ARBA00012438"/>
    </source>
</evidence>
<evidence type="ECO:0000259" key="10">
    <source>
        <dbReference type="PROSITE" id="PS50109"/>
    </source>
</evidence>
<dbReference type="Pfam" id="PF02518">
    <property type="entry name" value="HATPase_c"/>
    <property type="match status" value="1"/>
</dbReference>
<accession>A0A845HN60</accession>
<dbReference type="GO" id="GO:0000155">
    <property type="term" value="F:phosphorelay sensor kinase activity"/>
    <property type="evidence" value="ECO:0007669"/>
    <property type="project" value="InterPro"/>
</dbReference>
<dbReference type="Pfam" id="PF16927">
    <property type="entry name" value="HisKA_7TM"/>
    <property type="match status" value="1"/>
</dbReference>
<dbReference type="SMART" id="SM00387">
    <property type="entry name" value="HATPase_c"/>
    <property type="match status" value="1"/>
</dbReference>
<organism evidence="11 12">
    <name type="scientific">Duganella vulcania</name>
    <dbReference type="NCBI Taxonomy" id="2692166"/>
    <lineage>
        <taxon>Bacteria</taxon>
        <taxon>Pseudomonadati</taxon>
        <taxon>Pseudomonadota</taxon>
        <taxon>Betaproteobacteria</taxon>
        <taxon>Burkholderiales</taxon>
        <taxon>Oxalobacteraceae</taxon>
        <taxon>Telluria group</taxon>
        <taxon>Duganella</taxon>
    </lineage>
</organism>
<reference evidence="11 12" key="1">
    <citation type="submission" date="2019-12" db="EMBL/GenBank/DDBJ databases">
        <title>Novel species isolated from a subtropical stream in China.</title>
        <authorList>
            <person name="Lu H."/>
        </authorList>
    </citation>
    <scope>NUCLEOTIDE SEQUENCE [LARGE SCALE GENOMIC DNA]</scope>
    <source>
        <strain evidence="11 12">FT107W</strain>
    </source>
</reference>
<dbReference type="InterPro" id="IPR004358">
    <property type="entry name" value="Sig_transdc_His_kin-like_C"/>
</dbReference>
<dbReference type="EC" id="2.7.13.3" evidence="2"/>